<sequence>MKRVTALGATVLVLGAGAAAYGNKAAAGGAAAAQADGGLSVAPATFESPARTGALGTMKVANRSAAPLTVTVTPRQWTQAATGKVSPNRRSTLAGVSVSEASFTLAPGAEKDVAVNLNSVPSAGALYGAMEVVGLPADVATRKGLVLGYRVVGAIRILPTAPKLGVSAGAIKPGKGTALLPIKNTGNTLDAVSGTVAVKDSRGTRNLTVSAVKILPGKTINVPLGTKLQKGTATAKVTLKQKGKTALTLTKKFTVK</sequence>
<feature type="chain" id="PRO_5040763875" evidence="1">
    <location>
        <begin position="21"/>
        <end position="256"/>
    </location>
</feature>
<reference evidence="2" key="1">
    <citation type="submission" date="2022-10" db="EMBL/GenBank/DDBJ databases">
        <title>The WGS of Solirubrobacter phytolaccae KCTC 29190.</title>
        <authorList>
            <person name="Jiang Z."/>
        </authorList>
    </citation>
    <scope>NUCLEOTIDE SEQUENCE</scope>
    <source>
        <strain evidence="2">KCTC 29190</strain>
    </source>
</reference>
<name>A0A9X3N799_9ACTN</name>
<evidence type="ECO:0000313" key="3">
    <source>
        <dbReference type="Proteomes" id="UP001147653"/>
    </source>
</evidence>
<evidence type="ECO:0000256" key="1">
    <source>
        <dbReference type="SAM" id="SignalP"/>
    </source>
</evidence>
<proteinExistence type="predicted"/>
<dbReference type="RefSeq" id="WP_270025475.1">
    <property type="nucleotide sequence ID" value="NZ_JAPDDP010000019.1"/>
</dbReference>
<keyword evidence="3" id="KW-1185">Reference proteome</keyword>
<accession>A0A9X3N799</accession>
<comment type="caution">
    <text evidence="2">The sequence shown here is derived from an EMBL/GenBank/DDBJ whole genome shotgun (WGS) entry which is preliminary data.</text>
</comment>
<dbReference type="Proteomes" id="UP001147653">
    <property type="component" value="Unassembled WGS sequence"/>
</dbReference>
<protein>
    <submittedName>
        <fullName evidence="2">Uncharacterized protein</fullName>
    </submittedName>
</protein>
<keyword evidence="1" id="KW-0732">Signal</keyword>
<feature type="signal peptide" evidence="1">
    <location>
        <begin position="1"/>
        <end position="20"/>
    </location>
</feature>
<organism evidence="2 3">
    <name type="scientific">Solirubrobacter phytolaccae</name>
    <dbReference type="NCBI Taxonomy" id="1404360"/>
    <lineage>
        <taxon>Bacteria</taxon>
        <taxon>Bacillati</taxon>
        <taxon>Actinomycetota</taxon>
        <taxon>Thermoleophilia</taxon>
        <taxon>Solirubrobacterales</taxon>
        <taxon>Solirubrobacteraceae</taxon>
        <taxon>Solirubrobacter</taxon>
    </lineage>
</organism>
<dbReference type="AlphaFoldDB" id="A0A9X3N799"/>
<dbReference type="EMBL" id="JAPDDP010000019">
    <property type="protein sequence ID" value="MDA0181165.1"/>
    <property type="molecule type" value="Genomic_DNA"/>
</dbReference>
<evidence type="ECO:0000313" key="2">
    <source>
        <dbReference type="EMBL" id="MDA0181165.1"/>
    </source>
</evidence>
<gene>
    <name evidence="2" type="ORF">OJ997_12735</name>
</gene>